<protein>
    <submittedName>
        <fullName evidence="2">Uncharacterized protein</fullName>
    </submittedName>
</protein>
<dbReference type="AlphaFoldDB" id="A0A212A9V5"/>
<dbReference type="Proteomes" id="UP000196878">
    <property type="component" value="Unassembled WGS sequence"/>
</dbReference>
<feature type="transmembrane region" description="Helical" evidence="1">
    <location>
        <begin position="6"/>
        <end position="24"/>
    </location>
</feature>
<keyword evidence="1" id="KW-1133">Transmembrane helix</keyword>
<comment type="caution">
    <text evidence="2">The sequence shown here is derived from an EMBL/GenBank/DDBJ whole genome shotgun (WGS) entry which is preliminary data.</text>
</comment>
<evidence type="ECO:0000313" key="2">
    <source>
        <dbReference type="EMBL" id="OWJ76884.1"/>
    </source>
</evidence>
<evidence type="ECO:0000256" key="1">
    <source>
        <dbReference type="SAM" id="Phobius"/>
    </source>
</evidence>
<reference evidence="2 3" key="1">
    <citation type="submission" date="2016-12" db="EMBL/GenBank/DDBJ databases">
        <title>Comparison of Traditional DNA-DNA Hybridization with In Silico Genomic Analysis.</title>
        <authorList>
            <person name="Nicholson A.C."/>
            <person name="Humrighouse B.W."/>
            <person name="Graziano J."/>
            <person name="Lasker B."/>
            <person name="Whitney A.M."/>
            <person name="Mcquiston J.R."/>
        </authorList>
    </citation>
    <scope>NUCLEOTIDE SEQUENCE [LARGE SCALE GENOMIC DNA]</scope>
    <source>
        <strain evidence="2 3">H2240</strain>
    </source>
</reference>
<accession>A0A212A9V5</accession>
<dbReference type="OrthoDB" id="7630018at2"/>
<gene>
    <name evidence="2" type="ORF">CDV49_13545</name>
</gene>
<keyword evidence="1" id="KW-0472">Membrane</keyword>
<dbReference type="EMBL" id="NIPW01000025">
    <property type="protein sequence ID" value="OWJ76884.1"/>
    <property type="molecule type" value="Genomic_DNA"/>
</dbReference>
<proteinExistence type="predicted"/>
<keyword evidence="1" id="KW-0812">Transmembrane</keyword>
<keyword evidence="3" id="KW-1185">Reference proteome</keyword>
<name>A0A212A9V5_9RHOB</name>
<sequence length="117" mass="12838">MDFIADLLLATGAFGAGLYCFVLSRRLKRFSQLEGGMGGAVALLSTQVDDLTKAVALARETAGASERSLEEVTVRAEAATRRLEVVLAAMHDLPAPRPQRRRLRLRQRRDDILMAAE</sequence>
<organism evidence="2 3">
    <name type="scientific">Haematobacter genomosp. 1</name>
    <dbReference type="NCBI Taxonomy" id="366618"/>
    <lineage>
        <taxon>Bacteria</taxon>
        <taxon>Pseudomonadati</taxon>
        <taxon>Pseudomonadota</taxon>
        <taxon>Alphaproteobacteria</taxon>
        <taxon>Rhodobacterales</taxon>
        <taxon>Paracoccaceae</taxon>
        <taxon>Haematobacter</taxon>
    </lineage>
</organism>
<dbReference type="RefSeq" id="WP_088215957.1">
    <property type="nucleotide sequence ID" value="NZ_NIPW01000025.1"/>
</dbReference>
<evidence type="ECO:0000313" key="3">
    <source>
        <dbReference type="Proteomes" id="UP000196878"/>
    </source>
</evidence>